<comment type="caution">
    <text evidence="10">The sequence shown here is derived from an EMBL/GenBank/DDBJ whole genome shotgun (WGS) entry which is preliminary data.</text>
</comment>
<reference evidence="10 11" key="1">
    <citation type="submission" date="2018-06" db="EMBL/GenBank/DDBJ databases">
        <authorList>
            <consortium name="Pathogen Informatics"/>
            <person name="Doyle S."/>
        </authorList>
    </citation>
    <scope>NUCLEOTIDE SEQUENCE [LARGE SCALE GENOMIC DNA]</scope>
    <source>
        <strain evidence="10 11">NCTC8782</strain>
    </source>
</reference>
<dbReference type="GO" id="GO:0005886">
    <property type="term" value="C:plasma membrane"/>
    <property type="evidence" value="ECO:0007669"/>
    <property type="project" value="UniProtKB-SubCell"/>
</dbReference>
<keyword evidence="4" id="KW-1003">Cell membrane</keyword>
<evidence type="ECO:0000256" key="5">
    <source>
        <dbReference type="ARBA" id="ARBA00022692"/>
    </source>
</evidence>
<feature type="transmembrane region" description="Helical" evidence="9">
    <location>
        <begin position="414"/>
        <end position="433"/>
    </location>
</feature>
<feature type="transmembrane region" description="Helical" evidence="9">
    <location>
        <begin position="154"/>
        <end position="174"/>
    </location>
</feature>
<evidence type="ECO:0000313" key="10">
    <source>
        <dbReference type="EMBL" id="SUX79556.1"/>
    </source>
</evidence>
<feature type="transmembrane region" description="Helical" evidence="9">
    <location>
        <begin position="322"/>
        <end position="343"/>
    </location>
</feature>
<dbReference type="InterPro" id="IPR050367">
    <property type="entry name" value="APC_superfamily"/>
</dbReference>
<gene>
    <name evidence="10" type="primary">potE_3</name>
    <name evidence="10" type="ORF">NCTC8782_02103</name>
</gene>
<dbReference type="Gene3D" id="1.20.1740.10">
    <property type="entry name" value="Amino acid/polyamine transporter I"/>
    <property type="match status" value="1"/>
</dbReference>
<evidence type="ECO:0000256" key="8">
    <source>
        <dbReference type="ARBA" id="ARBA00045636"/>
    </source>
</evidence>
<sequence>MDKCCAKTNQMGLLALTMMTASNMMGSGVFMLPATLARIGSISVWGWGLAFLAIAALALIFCKMSELFPRNGGIIASITASFGPFIGLQMTLFYWLSTWIGNCALLLAGVGYLSFFFPVLHNPLYGTTACIVLLWCSVLWGLRGAKRVGYMQMFTGSCMVLVILSIGVMGWGHFDVARYQAAWNLSGVSDHQAIINAATISLWGFLGIESASVSFSQVKNPRRTIPLATLLGLGLAGLCYASSTNVMMGLLPHDVLMNSSSPFADSAKAMWGSTVGAIISAMVVIACLGAMPGWQILQTEVPRAAAEDNLLPAFFARTNRHGVPWCGLIFTAALMTALLLFTLSPNLQNQFQSVITLAISACLLPYAFAAVSLPVMIVVHRRGGDASFWSYCCLSLVALSFIALALMTESASTVVWGIILQMITIPLYLLYVARRHRLNKGVPQHNLTEQSFSLLSKELS</sequence>
<evidence type="ECO:0000256" key="6">
    <source>
        <dbReference type="ARBA" id="ARBA00022989"/>
    </source>
</evidence>
<proteinExistence type="inferred from homology"/>
<protein>
    <recommendedName>
        <fullName evidence="3">Arginine/agmatine antiporter</fullName>
    </recommendedName>
</protein>
<dbReference type="InterPro" id="IPR002293">
    <property type="entry name" value="AA/rel_permease1"/>
</dbReference>
<comment type="function">
    <text evidence="8">Major component of the acid-resistance (AR) system allowing enteric pathogens to survive the acidic environment in the stomach. Exchanges extracellular arginine for its intracellular decarboxylation product agmatine (Agm) thereby expelling intracellular protons. Probably undergoes several conformational states in order to translocate the substrate across the membrane; keeps the substrate accessible to only 1 side of the membrane at a time by opening and closing 3 membrane-internal gates.</text>
</comment>
<comment type="similarity">
    <text evidence="2">Belongs to the amino acid-polyamine-organocation (APC) superfamily. Basic amino acid/polyamine antiporter (APA) (TC 2.A.3.2) family.</text>
</comment>
<evidence type="ECO:0000256" key="2">
    <source>
        <dbReference type="ARBA" id="ARBA00008220"/>
    </source>
</evidence>
<accession>A0A9Q7ZLU6</accession>
<evidence type="ECO:0000256" key="1">
    <source>
        <dbReference type="ARBA" id="ARBA00004651"/>
    </source>
</evidence>
<keyword evidence="6 9" id="KW-1133">Transmembrane helix</keyword>
<dbReference type="RefSeq" id="WP_260846220.1">
    <property type="nucleotide sequence ID" value="NZ_UIGT01000001.1"/>
</dbReference>
<evidence type="ECO:0000256" key="9">
    <source>
        <dbReference type="SAM" id="Phobius"/>
    </source>
</evidence>
<feature type="transmembrane region" description="Helical" evidence="9">
    <location>
        <begin position="388"/>
        <end position="408"/>
    </location>
</feature>
<dbReference type="Proteomes" id="UP000255286">
    <property type="component" value="Unassembled WGS sequence"/>
</dbReference>
<name>A0A9Q7ZLU6_9ENTR</name>
<feature type="transmembrane region" description="Helical" evidence="9">
    <location>
        <begin position="227"/>
        <end position="251"/>
    </location>
</feature>
<dbReference type="AlphaFoldDB" id="A0A9Q7ZLU6"/>
<evidence type="ECO:0000256" key="4">
    <source>
        <dbReference type="ARBA" id="ARBA00022475"/>
    </source>
</evidence>
<dbReference type="PANTHER" id="PTHR42770">
    <property type="entry name" value="AMINO ACID TRANSPORTER-RELATED"/>
    <property type="match status" value="1"/>
</dbReference>
<keyword evidence="7 9" id="KW-0472">Membrane</keyword>
<feature type="transmembrane region" description="Helical" evidence="9">
    <location>
        <begin position="355"/>
        <end position="379"/>
    </location>
</feature>
<dbReference type="GO" id="GO:0022857">
    <property type="term" value="F:transmembrane transporter activity"/>
    <property type="evidence" value="ECO:0007669"/>
    <property type="project" value="InterPro"/>
</dbReference>
<evidence type="ECO:0000256" key="7">
    <source>
        <dbReference type="ARBA" id="ARBA00023136"/>
    </source>
</evidence>
<dbReference type="Pfam" id="PF13520">
    <property type="entry name" value="AA_permease_2"/>
    <property type="match status" value="1"/>
</dbReference>
<feature type="transmembrane region" description="Helical" evidence="9">
    <location>
        <begin position="44"/>
        <end position="62"/>
    </location>
</feature>
<feature type="transmembrane region" description="Helical" evidence="9">
    <location>
        <begin position="123"/>
        <end position="142"/>
    </location>
</feature>
<comment type="subcellular location">
    <subcellularLocation>
        <location evidence="1">Cell membrane</location>
        <topology evidence="1">Multi-pass membrane protein</topology>
    </subcellularLocation>
</comment>
<feature type="transmembrane region" description="Helical" evidence="9">
    <location>
        <begin position="194"/>
        <end position="215"/>
    </location>
</feature>
<feature type="transmembrane region" description="Helical" evidence="9">
    <location>
        <begin position="271"/>
        <end position="294"/>
    </location>
</feature>
<dbReference type="PANTHER" id="PTHR42770:SF18">
    <property type="entry name" value="ARGININE_AGMATINE ANTIPORTER"/>
    <property type="match status" value="1"/>
</dbReference>
<dbReference type="EMBL" id="UIGT01000001">
    <property type="protein sequence ID" value="SUX79556.1"/>
    <property type="molecule type" value="Genomic_DNA"/>
</dbReference>
<organism evidence="10 11">
    <name type="scientific">Citrobacter youngae</name>
    <dbReference type="NCBI Taxonomy" id="133448"/>
    <lineage>
        <taxon>Bacteria</taxon>
        <taxon>Pseudomonadati</taxon>
        <taxon>Pseudomonadota</taxon>
        <taxon>Gammaproteobacteria</taxon>
        <taxon>Enterobacterales</taxon>
        <taxon>Enterobacteriaceae</taxon>
        <taxon>Citrobacter</taxon>
        <taxon>Citrobacter freundii complex</taxon>
    </lineage>
</organism>
<evidence type="ECO:0000256" key="3">
    <source>
        <dbReference type="ARBA" id="ARBA00021069"/>
    </source>
</evidence>
<evidence type="ECO:0000313" key="11">
    <source>
        <dbReference type="Proteomes" id="UP000255286"/>
    </source>
</evidence>
<feature type="transmembrane region" description="Helical" evidence="9">
    <location>
        <begin position="12"/>
        <end position="32"/>
    </location>
</feature>
<dbReference type="PIRSF" id="PIRSF006060">
    <property type="entry name" value="AA_transporter"/>
    <property type="match status" value="1"/>
</dbReference>
<keyword evidence="5 9" id="KW-0812">Transmembrane</keyword>